<evidence type="ECO:0000313" key="4">
    <source>
        <dbReference type="Proteomes" id="UP000218677"/>
    </source>
</evidence>
<dbReference type="PANTHER" id="PTHR13847:SF289">
    <property type="entry name" value="GLYCINE OXIDASE"/>
    <property type="match status" value="1"/>
</dbReference>
<reference evidence="4" key="1">
    <citation type="submission" date="2017-09" db="EMBL/GenBank/DDBJ databases">
        <authorList>
            <person name="Cho G.-S."/>
            <person name="Oguntoyinbo F.A."/>
            <person name="Cnockaert M."/>
            <person name="Kabisch J."/>
            <person name="Neve H."/>
            <person name="Bockelmann W."/>
            <person name="Wenning M."/>
            <person name="Franz C.M."/>
            <person name="Vandamme P."/>
        </authorList>
    </citation>
    <scope>NUCLEOTIDE SEQUENCE [LARGE SCALE GENOMIC DNA]</scope>
    <source>
        <strain evidence="4">MBT G8648</strain>
    </source>
</reference>
<name>A0A2A4HGH4_9GAMM</name>
<dbReference type="Proteomes" id="UP000218677">
    <property type="component" value="Unassembled WGS sequence"/>
</dbReference>
<dbReference type="GO" id="GO:0016491">
    <property type="term" value="F:oxidoreductase activity"/>
    <property type="evidence" value="ECO:0007669"/>
    <property type="project" value="UniProtKB-KW"/>
</dbReference>
<dbReference type="GO" id="GO:0005737">
    <property type="term" value="C:cytoplasm"/>
    <property type="evidence" value="ECO:0007669"/>
    <property type="project" value="TreeGrafter"/>
</dbReference>
<accession>A0A2A4HGH4</accession>
<dbReference type="InterPro" id="IPR006076">
    <property type="entry name" value="FAD-dep_OxRdtase"/>
</dbReference>
<organism evidence="3 4">
    <name type="scientific">Vreelandella nigrificans</name>
    <dbReference type="NCBI Taxonomy" id="2042704"/>
    <lineage>
        <taxon>Bacteria</taxon>
        <taxon>Pseudomonadati</taxon>
        <taxon>Pseudomonadota</taxon>
        <taxon>Gammaproteobacteria</taxon>
        <taxon>Oceanospirillales</taxon>
        <taxon>Halomonadaceae</taxon>
        <taxon>Vreelandella</taxon>
    </lineage>
</organism>
<dbReference type="RefSeq" id="WP_096654503.1">
    <property type="nucleotide sequence ID" value="NZ_NWUX01000026.1"/>
</dbReference>
<feature type="domain" description="FAD dependent oxidoreductase" evidence="2">
    <location>
        <begin position="3"/>
        <end position="399"/>
    </location>
</feature>
<comment type="caution">
    <text evidence="3">The sequence shown here is derived from an EMBL/GenBank/DDBJ whole genome shotgun (WGS) entry which is preliminary data.</text>
</comment>
<dbReference type="Pfam" id="PF01266">
    <property type="entry name" value="DAO"/>
    <property type="match status" value="1"/>
</dbReference>
<dbReference type="OrthoDB" id="9805337at2"/>
<dbReference type="NCBIfam" id="NF009074">
    <property type="entry name" value="PRK12409.1"/>
    <property type="match status" value="1"/>
</dbReference>
<sequence length="417" mass="45574">MQRIAVIGGGITGITSAYALAKRGFDVTVFEKHRYAAMETSFANGGQLSASNAEVWNHWPTVIKGLRWMLKSDAPLLVNPRPSWHKLSWFAEFIAAIPRYADNTTETTRLAIAAREHLFQWAKDEQIDFDLKQKGILHIYRDKAGYDHAAKVSQLLSKGGLERRAVTPDEMRAIEPTLAGSYHGGFYTESDATGDIHKYTNGLAQAAAKRGVTLNYGHQINDIGADESGAWVSATVDSETIRQSFDSVVVCAGIGSRAIAAKLGDRVNIYPVKGYSITVQLDDDASQQAAPTVSLLDDETKLVTSRLGHDRFRVAGTAEFNGSNRDIRNDRIRPLVRWVEECFPGVSTRRVVPWAGLRPMLPNMLPKVGPGKLPTVFYNTGHGHLGWTLSAITAELLADAVQEQGAASEVVTAARST</sequence>
<dbReference type="Gene3D" id="3.30.9.10">
    <property type="entry name" value="D-Amino Acid Oxidase, subunit A, domain 2"/>
    <property type="match status" value="1"/>
</dbReference>
<dbReference type="EMBL" id="NWUX01000026">
    <property type="protein sequence ID" value="PCF93942.1"/>
    <property type="molecule type" value="Genomic_DNA"/>
</dbReference>
<dbReference type="SUPFAM" id="SSF54373">
    <property type="entry name" value="FAD-linked reductases, C-terminal domain"/>
    <property type="match status" value="1"/>
</dbReference>
<gene>
    <name evidence="3" type="ORF">CPA45_19610</name>
</gene>
<evidence type="ECO:0000256" key="1">
    <source>
        <dbReference type="ARBA" id="ARBA00023002"/>
    </source>
</evidence>
<protein>
    <submittedName>
        <fullName evidence="3">D-amino acid dehydrogenase</fullName>
    </submittedName>
</protein>
<dbReference type="PANTHER" id="PTHR13847">
    <property type="entry name" value="SARCOSINE DEHYDROGENASE-RELATED"/>
    <property type="match status" value="1"/>
</dbReference>
<dbReference type="Gene3D" id="3.50.50.60">
    <property type="entry name" value="FAD/NAD(P)-binding domain"/>
    <property type="match status" value="2"/>
</dbReference>
<dbReference type="InterPro" id="IPR036188">
    <property type="entry name" value="FAD/NAD-bd_sf"/>
</dbReference>
<dbReference type="SUPFAM" id="SSF51905">
    <property type="entry name" value="FAD/NAD(P)-binding domain"/>
    <property type="match status" value="1"/>
</dbReference>
<keyword evidence="1" id="KW-0560">Oxidoreductase</keyword>
<evidence type="ECO:0000259" key="2">
    <source>
        <dbReference type="Pfam" id="PF01266"/>
    </source>
</evidence>
<proteinExistence type="predicted"/>
<keyword evidence="4" id="KW-1185">Reference proteome</keyword>
<evidence type="ECO:0000313" key="3">
    <source>
        <dbReference type="EMBL" id="PCF93942.1"/>
    </source>
</evidence>
<dbReference type="AlphaFoldDB" id="A0A2A4HGH4"/>